<evidence type="ECO:0000313" key="3">
    <source>
        <dbReference type="Proteomes" id="UP000002283"/>
    </source>
</evidence>
<evidence type="ECO:0000313" key="2">
    <source>
        <dbReference type="EMBL" id="ABN01195.1"/>
    </source>
</evidence>
<dbReference type="EMBL" id="CP000546">
    <property type="protein sequence ID" value="ABN01195.1"/>
    <property type="molecule type" value="Genomic_DNA"/>
</dbReference>
<evidence type="ECO:0000256" key="1">
    <source>
        <dbReference type="SAM" id="MobiDB-lite"/>
    </source>
</evidence>
<protein>
    <submittedName>
        <fullName evidence="2">Uncharacterized protein</fullName>
    </submittedName>
</protein>
<feature type="compositionally biased region" description="Low complexity" evidence="1">
    <location>
        <begin position="1"/>
        <end position="14"/>
    </location>
</feature>
<dbReference type="HOGENOM" id="CLU_216681_0_0_4"/>
<gene>
    <name evidence="2" type="ordered locus">BMA10229_A2408</name>
</gene>
<feature type="region of interest" description="Disordered" evidence="1">
    <location>
        <begin position="1"/>
        <end position="47"/>
    </location>
</feature>
<feature type="compositionally biased region" description="Low complexity" evidence="1">
    <location>
        <begin position="38"/>
        <end position="47"/>
    </location>
</feature>
<organism evidence="2 3">
    <name type="scientific">Burkholderia mallei (strain NCTC 10229)</name>
    <dbReference type="NCBI Taxonomy" id="412022"/>
    <lineage>
        <taxon>Bacteria</taxon>
        <taxon>Pseudomonadati</taxon>
        <taxon>Pseudomonadota</taxon>
        <taxon>Betaproteobacteria</taxon>
        <taxon>Burkholderiales</taxon>
        <taxon>Burkholderiaceae</taxon>
        <taxon>Burkholderia</taxon>
        <taxon>pseudomallei group</taxon>
    </lineage>
</organism>
<name>A2S8V0_BURM9</name>
<proteinExistence type="predicted"/>
<dbReference type="KEGG" id="bml:BMA10229_A2408"/>
<dbReference type="AlphaFoldDB" id="A2S8V0"/>
<accession>A2S8V0</accession>
<sequence length="47" mass="4923">MTKAGCGAPAYGRGRAAGGRRWRFGPPPDEGRRHAARRSAAASAAER</sequence>
<reference evidence="2 3" key="1">
    <citation type="submission" date="2007-01" db="EMBL/GenBank/DDBJ databases">
        <authorList>
            <person name="DeShazer D."/>
            <person name="Woods D.E."/>
            <person name="Nierman W.C."/>
        </authorList>
    </citation>
    <scope>NUCLEOTIDE SEQUENCE [LARGE SCALE GENOMIC DNA]</scope>
    <source>
        <strain evidence="2 3">NCTC 10229</strain>
    </source>
</reference>
<dbReference type="Proteomes" id="UP000002283">
    <property type="component" value="Chromosome I"/>
</dbReference>